<dbReference type="Proteomes" id="UP000316092">
    <property type="component" value="Unassembled WGS sequence"/>
</dbReference>
<dbReference type="GO" id="GO:0000155">
    <property type="term" value="F:phosphorelay sensor kinase activity"/>
    <property type="evidence" value="ECO:0007669"/>
    <property type="project" value="InterPro"/>
</dbReference>
<sequence length="544" mass="60631">MRLRPVLLSTQSLTQFLLLPLLGPLLLLLAVTGAVIWGIDRNALQVQQLNAAQVRLNLINLLARDIIDMETGIRGYVIMGDTQYLEPYRRGSASVKIRLKQLQTLSVSNQQRLNLSRVSTLVERWTTRVAEPEILVRPSSAAQAAALIGKADGKELIDTVRDVLAMLERNEMLRREAAASSSLMTLRLTRSVTITGLLSALLLVFFAAQRSARTLTRGLKTLNTGAERIAQGHYGEMLLDVPVREVQALRGQFYRMADAVEQREEGLKAAQSVLERTNRDLERSNRELEQFAYVASHDLQEPLRTIGSYTELLAKRYSGQLDQRADQYIAFTLSATHRLKGLIQDLLLYSRVRQHAKATELFEVQPLVASIVKDFQHLIERTDASIEVGTLPQAWGNPELLRHVFQNLIGNALKFHDPARPPRVQVYAEALPDAWKFSVADNGIGIDPAYFERIFGVFQRLHGIGVFEGSGIGLAVVKNVVERHGGQLSIDSTLERGSTFSFTLPYQHRAPAAVSPPLTEPKPLTPTLSTSPLPFSPKDIHENH</sequence>
<dbReference type="InterPro" id="IPR036097">
    <property type="entry name" value="HisK_dim/P_sf"/>
</dbReference>
<evidence type="ECO:0000313" key="12">
    <source>
        <dbReference type="Proteomes" id="UP000316092"/>
    </source>
</evidence>
<gene>
    <name evidence="11" type="ORF">FNU79_07985</name>
</gene>
<dbReference type="Gene3D" id="1.10.287.130">
    <property type="match status" value="1"/>
</dbReference>
<keyword evidence="6" id="KW-0418">Kinase</keyword>
<evidence type="ECO:0000259" key="9">
    <source>
        <dbReference type="PROSITE" id="PS50109"/>
    </source>
</evidence>
<feature type="domain" description="HAMP" evidence="10">
    <location>
        <begin position="213"/>
        <end position="265"/>
    </location>
</feature>
<feature type="compositionally biased region" description="Low complexity" evidence="7">
    <location>
        <begin position="525"/>
        <end position="537"/>
    </location>
</feature>
<dbReference type="PROSITE" id="PS50885">
    <property type="entry name" value="HAMP"/>
    <property type="match status" value="1"/>
</dbReference>
<dbReference type="OrthoDB" id="9759607at2"/>
<protein>
    <recommendedName>
        <fullName evidence="3">histidine kinase</fullName>
        <ecNumber evidence="3">2.7.13.3</ecNumber>
    </recommendedName>
</protein>
<evidence type="ECO:0000259" key="10">
    <source>
        <dbReference type="PROSITE" id="PS50885"/>
    </source>
</evidence>
<dbReference type="InterPro" id="IPR004358">
    <property type="entry name" value="Sig_transdc_His_kin-like_C"/>
</dbReference>
<dbReference type="FunFam" id="3.30.565.10:FF:000006">
    <property type="entry name" value="Sensor histidine kinase WalK"/>
    <property type="match status" value="1"/>
</dbReference>
<dbReference type="CDD" id="cd19410">
    <property type="entry name" value="HK9-like_sensor"/>
    <property type="match status" value="1"/>
</dbReference>
<evidence type="ECO:0000256" key="5">
    <source>
        <dbReference type="ARBA" id="ARBA00022679"/>
    </source>
</evidence>
<dbReference type="CDD" id="cd00082">
    <property type="entry name" value="HisKA"/>
    <property type="match status" value="1"/>
</dbReference>
<evidence type="ECO:0000256" key="8">
    <source>
        <dbReference type="SAM" id="Phobius"/>
    </source>
</evidence>
<comment type="catalytic activity">
    <reaction evidence="1">
        <text>ATP + protein L-histidine = ADP + protein N-phospho-L-histidine.</text>
        <dbReference type="EC" id="2.7.13.3"/>
    </reaction>
</comment>
<feature type="region of interest" description="Disordered" evidence="7">
    <location>
        <begin position="512"/>
        <end position="544"/>
    </location>
</feature>
<keyword evidence="12" id="KW-1185">Reference proteome</keyword>
<dbReference type="GO" id="GO:0007234">
    <property type="term" value="P:osmosensory signaling via phosphorelay pathway"/>
    <property type="evidence" value="ECO:0007669"/>
    <property type="project" value="TreeGrafter"/>
</dbReference>
<dbReference type="InterPro" id="IPR005467">
    <property type="entry name" value="His_kinase_dom"/>
</dbReference>
<keyword evidence="8" id="KW-1133">Transmembrane helix</keyword>
<evidence type="ECO:0000256" key="2">
    <source>
        <dbReference type="ARBA" id="ARBA00004370"/>
    </source>
</evidence>
<dbReference type="PANTHER" id="PTHR42878:SF15">
    <property type="entry name" value="BACTERIOPHYTOCHROME"/>
    <property type="match status" value="1"/>
</dbReference>
<feature type="domain" description="Histidine kinase" evidence="9">
    <location>
        <begin position="294"/>
        <end position="508"/>
    </location>
</feature>
<evidence type="ECO:0000256" key="1">
    <source>
        <dbReference type="ARBA" id="ARBA00000085"/>
    </source>
</evidence>
<dbReference type="RefSeq" id="WP_143720343.1">
    <property type="nucleotide sequence ID" value="NZ_VKDB01000006.1"/>
</dbReference>
<organism evidence="11 12">
    <name type="scientific">Deinococcus detaillensis</name>
    <dbReference type="NCBI Taxonomy" id="2592048"/>
    <lineage>
        <taxon>Bacteria</taxon>
        <taxon>Thermotogati</taxon>
        <taxon>Deinococcota</taxon>
        <taxon>Deinococci</taxon>
        <taxon>Deinococcales</taxon>
        <taxon>Deinococcaceae</taxon>
        <taxon>Deinococcus</taxon>
    </lineage>
</organism>
<dbReference type="InterPro" id="IPR003594">
    <property type="entry name" value="HATPase_dom"/>
</dbReference>
<keyword evidence="5" id="KW-0808">Transferase</keyword>
<feature type="transmembrane region" description="Helical" evidence="8">
    <location>
        <begin position="188"/>
        <end position="208"/>
    </location>
</feature>
<evidence type="ECO:0000313" key="11">
    <source>
        <dbReference type="EMBL" id="TSA86116.1"/>
    </source>
</evidence>
<dbReference type="EMBL" id="VKDB01000006">
    <property type="protein sequence ID" value="TSA86116.1"/>
    <property type="molecule type" value="Genomic_DNA"/>
</dbReference>
<evidence type="ECO:0000256" key="4">
    <source>
        <dbReference type="ARBA" id="ARBA00022553"/>
    </source>
</evidence>
<reference evidence="11 12" key="1">
    <citation type="submission" date="2019-07" db="EMBL/GenBank/DDBJ databases">
        <title>Deinococcus detaillus sp. nov., isolated from humus soil in Antarctica.</title>
        <authorList>
            <person name="Zhang K."/>
        </authorList>
    </citation>
    <scope>NUCLEOTIDE SEQUENCE [LARGE SCALE GENOMIC DNA]</scope>
    <source>
        <strain evidence="11 12">H1</strain>
    </source>
</reference>
<dbReference type="PROSITE" id="PS50109">
    <property type="entry name" value="HIS_KIN"/>
    <property type="match status" value="1"/>
</dbReference>
<dbReference type="Pfam" id="PF05227">
    <property type="entry name" value="CHASE3"/>
    <property type="match status" value="1"/>
</dbReference>
<proteinExistence type="predicted"/>
<dbReference type="InterPro" id="IPR050351">
    <property type="entry name" value="BphY/WalK/GraS-like"/>
</dbReference>
<dbReference type="InterPro" id="IPR007891">
    <property type="entry name" value="CHASE3"/>
</dbReference>
<dbReference type="GO" id="GO:0000156">
    <property type="term" value="F:phosphorelay response regulator activity"/>
    <property type="evidence" value="ECO:0007669"/>
    <property type="project" value="TreeGrafter"/>
</dbReference>
<dbReference type="InterPro" id="IPR003660">
    <property type="entry name" value="HAMP_dom"/>
</dbReference>
<dbReference type="InterPro" id="IPR036890">
    <property type="entry name" value="HATPase_C_sf"/>
</dbReference>
<dbReference type="GO" id="GO:0030295">
    <property type="term" value="F:protein kinase activator activity"/>
    <property type="evidence" value="ECO:0007669"/>
    <property type="project" value="TreeGrafter"/>
</dbReference>
<dbReference type="GO" id="GO:0016020">
    <property type="term" value="C:membrane"/>
    <property type="evidence" value="ECO:0007669"/>
    <property type="project" value="UniProtKB-SubCell"/>
</dbReference>
<comment type="subcellular location">
    <subcellularLocation>
        <location evidence="2">Membrane</location>
    </subcellularLocation>
</comment>
<accession>A0A553V0X3</accession>
<dbReference type="PRINTS" id="PR00344">
    <property type="entry name" value="BCTRLSENSOR"/>
</dbReference>
<evidence type="ECO:0000256" key="7">
    <source>
        <dbReference type="SAM" id="MobiDB-lite"/>
    </source>
</evidence>
<dbReference type="SUPFAM" id="SSF55874">
    <property type="entry name" value="ATPase domain of HSP90 chaperone/DNA topoisomerase II/histidine kinase"/>
    <property type="match status" value="1"/>
</dbReference>
<dbReference type="PANTHER" id="PTHR42878">
    <property type="entry name" value="TWO-COMPONENT HISTIDINE KINASE"/>
    <property type="match status" value="1"/>
</dbReference>
<keyword evidence="4" id="KW-0597">Phosphoprotein</keyword>
<dbReference type="SUPFAM" id="SSF47384">
    <property type="entry name" value="Homodimeric domain of signal transducing histidine kinase"/>
    <property type="match status" value="1"/>
</dbReference>
<dbReference type="Pfam" id="PF02518">
    <property type="entry name" value="HATPase_c"/>
    <property type="match status" value="1"/>
</dbReference>
<comment type="caution">
    <text evidence="11">The sequence shown here is derived from an EMBL/GenBank/DDBJ whole genome shotgun (WGS) entry which is preliminary data.</text>
</comment>
<dbReference type="SMART" id="SM00388">
    <property type="entry name" value="HisKA"/>
    <property type="match status" value="1"/>
</dbReference>
<dbReference type="Gene3D" id="3.30.565.10">
    <property type="entry name" value="Histidine kinase-like ATPase, C-terminal domain"/>
    <property type="match status" value="1"/>
</dbReference>
<name>A0A553V0X3_9DEIO</name>
<keyword evidence="8" id="KW-0812">Transmembrane</keyword>
<dbReference type="AlphaFoldDB" id="A0A553V0X3"/>
<dbReference type="InterPro" id="IPR003661">
    <property type="entry name" value="HisK_dim/P_dom"/>
</dbReference>
<dbReference type="SMART" id="SM00387">
    <property type="entry name" value="HATPase_c"/>
    <property type="match status" value="1"/>
</dbReference>
<dbReference type="Pfam" id="PF00512">
    <property type="entry name" value="HisKA"/>
    <property type="match status" value="1"/>
</dbReference>
<feature type="transmembrane region" description="Helical" evidence="8">
    <location>
        <begin position="16"/>
        <end position="39"/>
    </location>
</feature>
<dbReference type="EC" id="2.7.13.3" evidence="3"/>
<evidence type="ECO:0000256" key="6">
    <source>
        <dbReference type="ARBA" id="ARBA00022777"/>
    </source>
</evidence>
<dbReference type="Gene3D" id="6.10.340.10">
    <property type="match status" value="1"/>
</dbReference>
<keyword evidence="8" id="KW-0472">Membrane</keyword>
<evidence type="ECO:0000256" key="3">
    <source>
        <dbReference type="ARBA" id="ARBA00012438"/>
    </source>
</evidence>